<dbReference type="PROSITE" id="PS50089">
    <property type="entry name" value="ZF_RING_2"/>
    <property type="match status" value="1"/>
</dbReference>
<evidence type="ECO:0000313" key="7">
    <source>
        <dbReference type="EnsemblMetazoa" id="CLYHEMP025409.1"/>
    </source>
</evidence>
<dbReference type="InterPro" id="IPR001841">
    <property type="entry name" value="Znf_RING"/>
</dbReference>
<dbReference type="OrthoDB" id="289913at2759"/>
<proteinExistence type="inferred from homology"/>
<dbReference type="GO" id="GO:0006623">
    <property type="term" value="P:protein targeting to vacuole"/>
    <property type="evidence" value="ECO:0007669"/>
    <property type="project" value="InterPro"/>
</dbReference>
<comment type="similarity">
    <text evidence="1">Belongs to the VPS8 family.</text>
</comment>
<dbReference type="PANTHER" id="PTHR12616">
    <property type="entry name" value="VACUOLAR PROTEIN SORTING VPS41"/>
    <property type="match status" value="1"/>
</dbReference>
<dbReference type="InterPro" id="IPR025941">
    <property type="entry name" value="Vps8_central_dom"/>
</dbReference>
<dbReference type="SUPFAM" id="SSF57850">
    <property type="entry name" value="RING/U-box"/>
    <property type="match status" value="1"/>
</dbReference>
<dbReference type="GO" id="GO:0008270">
    <property type="term" value="F:zinc ion binding"/>
    <property type="evidence" value="ECO:0007669"/>
    <property type="project" value="UniProtKB-KW"/>
</dbReference>
<reference evidence="7" key="1">
    <citation type="submission" date="2021-01" db="UniProtKB">
        <authorList>
            <consortium name="EnsemblMetazoa"/>
        </authorList>
    </citation>
    <scope>IDENTIFICATION</scope>
</reference>
<dbReference type="Pfam" id="PF12816">
    <property type="entry name" value="TPR_Vps8"/>
    <property type="match status" value="1"/>
</dbReference>
<dbReference type="InterPro" id="IPR013083">
    <property type="entry name" value="Znf_RING/FYVE/PHD"/>
</dbReference>
<dbReference type="GO" id="GO:0005770">
    <property type="term" value="C:late endosome"/>
    <property type="evidence" value="ECO:0007669"/>
    <property type="project" value="TreeGrafter"/>
</dbReference>
<dbReference type="Proteomes" id="UP000594262">
    <property type="component" value="Unplaced"/>
</dbReference>
<evidence type="ECO:0000313" key="8">
    <source>
        <dbReference type="Proteomes" id="UP000594262"/>
    </source>
</evidence>
<dbReference type="RefSeq" id="XP_066928995.1">
    <property type="nucleotide sequence ID" value="XM_067072894.1"/>
</dbReference>
<dbReference type="Gene3D" id="3.30.40.10">
    <property type="entry name" value="Zinc/RING finger domain, C3HC4 (zinc finger)"/>
    <property type="match status" value="1"/>
</dbReference>
<dbReference type="SMART" id="SM00184">
    <property type="entry name" value="RING"/>
    <property type="match status" value="1"/>
</dbReference>
<evidence type="ECO:0000259" key="6">
    <source>
        <dbReference type="PROSITE" id="PS50089"/>
    </source>
</evidence>
<feature type="region of interest" description="Disordered" evidence="5">
    <location>
        <begin position="1"/>
        <end position="20"/>
    </location>
</feature>
<evidence type="ECO:0000256" key="3">
    <source>
        <dbReference type="ARBA" id="ARBA00022833"/>
    </source>
</evidence>
<dbReference type="GeneID" id="136816553"/>
<evidence type="ECO:0000256" key="2">
    <source>
        <dbReference type="ARBA" id="ARBA00022771"/>
    </source>
</evidence>
<keyword evidence="2 4" id="KW-0479">Metal-binding</keyword>
<organism evidence="7 8">
    <name type="scientific">Clytia hemisphaerica</name>
    <dbReference type="NCBI Taxonomy" id="252671"/>
    <lineage>
        <taxon>Eukaryota</taxon>
        <taxon>Metazoa</taxon>
        <taxon>Cnidaria</taxon>
        <taxon>Hydrozoa</taxon>
        <taxon>Hydroidolina</taxon>
        <taxon>Leptothecata</taxon>
        <taxon>Obeliida</taxon>
        <taxon>Clytiidae</taxon>
        <taxon>Clytia</taxon>
    </lineage>
</organism>
<dbReference type="SUPFAM" id="SSF50978">
    <property type="entry name" value="WD40 repeat-like"/>
    <property type="match status" value="1"/>
</dbReference>
<dbReference type="GO" id="GO:0030897">
    <property type="term" value="C:HOPS complex"/>
    <property type="evidence" value="ECO:0007669"/>
    <property type="project" value="TreeGrafter"/>
</dbReference>
<dbReference type="GO" id="GO:0034058">
    <property type="term" value="P:endosomal vesicle fusion"/>
    <property type="evidence" value="ECO:0007669"/>
    <property type="project" value="TreeGrafter"/>
</dbReference>
<feature type="region of interest" description="Disordered" evidence="5">
    <location>
        <begin position="1298"/>
        <end position="1320"/>
    </location>
</feature>
<dbReference type="EnsemblMetazoa" id="CLYHEMT025409.1">
    <property type="protein sequence ID" value="CLYHEMP025409.1"/>
    <property type="gene ID" value="CLYHEMG025409"/>
</dbReference>
<dbReference type="Pfam" id="PF23413">
    <property type="entry name" value="zf_RING_Vps8_fungal"/>
    <property type="match status" value="1"/>
</dbReference>
<accession>A0A7M5XLJ2</accession>
<dbReference type="InterPro" id="IPR036322">
    <property type="entry name" value="WD40_repeat_dom_sf"/>
</dbReference>
<evidence type="ECO:0000256" key="1">
    <source>
        <dbReference type="ARBA" id="ARBA00009422"/>
    </source>
</evidence>
<dbReference type="Pfam" id="PF23410">
    <property type="entry name" value="Beta-prop_VPS8"/>
    <property type="match status" value="1"/>
</dbReference>
<feature type="domain" description="RING-type" evidence="6">
    <location>
        <begin position="1233"/>
        <end position="1288"/>
    </location>
</feature>
<evidence type="ECO:0000256" key="4">
    <source>
        <dbReference type="PROSITE-ProRule" id="PRU00175"/>
    </source>
</evidence>
<dbReference type="InterPro" id="IPR015943">
    <property type="entry name" value="WD40/YVTN_repeat-like_dom_sf"/>
</dbReference>
<sequence length="1403" mass="158772">MAESVEEFNFPDIGEGDLPSLESILTEDDSSVYQFEEIDAPSQGLESRLDDSDGNISLASVALPNAKANLSDLLKTKRPTIHGSILRHVILKRLSSQMLDACNRRDAGLPTSMAVSTLVAIGTSHGLTLVFEPKHQVLKLLLGSSKDGEKYGAVTALSINVDCDRLLCGYARGQVTMWDLSKGQCLRVITDAHPLGHAVLHIQFTDDRTMAMLNDSSGSVYTLSFKRALTRTCESSCFFSGSKGEVCTMVPLHISPNLKDSPLYGSSLLAMASLTKVIVVNMKPKPVPVFTQKLSGPENTLPHLSWHFMLAEVEPNGKQVVPVLALARHQTIQFFKVVKVEESFVFTPTLKMMLDYTLISMHWLNSQTIITIDALERIHTIDIKTQEELECLDLASVQLVYGSSYFKSLSTGGNVSEALKRASVQVCYQSVQCFSGQLLILGTKSVHCLTLRHWQDRLEFFVKRNEFLEALKLAELFYTDKGKAVVGLTNNKEQRRSVVAEEIVNILLSYIDIAMTVNCPKTHDDGILAPYFRALVAPSINYCLLINDLDLLFTAVYERFSDDAVAKRGFLEGLEMYILDSKIKFLTPVVMQDLIEHYESTDQVDKIQACFVHLDLSTVDIDNLVRLCWAHKLYDLVIYVFNKGLRDYLTPLEKLIKILHDALQNTDGPLSFVDNQLGCTILVYLSCCLAGNQYPIGQIDANLVQEVKSDIFTSIIIKRSEHADFHETYPHVRTLLLFDTREFLNVLSIAFEEKEFEPESEAVAVGALSKRQKIVDVLLQVMVNNPAFSPSLVGALFTFIARQMAKHEGSIHVNKLLFEQVLEYLTNPDEEKRHEEREQALLELLAAGGLKQFPDEQVLALSESAKFYRVCEIIYKKKRQHGKVLSCYSRDPARRLQIFEYIDQTLVDDSFTDLEREEFSAAVLEVTNDLVLINSLKFARLIMKHFTEMTNKVVHGLKDQPEIQYTFLKGVFEAKSGYSKDDAKKVAKRAKIDHDVHERFIELMCFYEPERVLRYLQNSDTYRLEQALAIVQANKIVHAAAYLLERMGDVESAFKLLHDDLQENVDKLSRCFKELPDENEVSDELETILSQTRKAMQEVLRLCLRNSQRLESEDREALWFPLLETVMAPQRTIKNTSSSHFLVFKEFTKEVLNNMMSFISMPAVLEKIMQDPTYKSGKFGEIKELILGMLETYNYELTLLETTKKILGRDLHGQYKRQKQFLSRGFQPATSKCELCFRSTNTTENLTSLSASNNRSEIIFFRCGHIFHKSCLEGSIGFEEEPVCVLCNKSNVMRTVTYRRTNSRGNSNSKDLKSGKNKKPGKKADFFVNLSTEQEKGLCNLWNDTNKAAKNALFKELVNGSSSSHRQRSGNIFDKRTSSTGSRGDLRDDKFSLKLAPPPLHNR</sequence>
<dbReference type="Gene3D" id="2.130.10.10">
    <property type="entry name" value="YVTN repeat-like/Quinoprotein amine dehydrogenase"/>
    <property type="match status" value="1"/>
</dbReference>
<dbReference type="PANTHER" id="PTHR12616:SF8">
    <property type="entry name" value="VACUOLAR PROTEIN SORTING-ASSOCIATED PROTEIN 8 HOMOLOG"/>
    <property type="match status" value="1"/>
</dbReference>
<dbReference type="Pfam" id="PF23556">
    <property type="entry name" value="TPR_Vps41"/>
    <property type="match status" value="1"/>
</dbReference>
<dbReference type="InterPro" id="IPR045111">
    <property type="entry name" value="Vps41/Vps8"/>
</dbReference>
<protein>
    <recommendedName>
        <fullName evidence="6">RING-type domain-containing protein</fullName>
    </recommendedName>
</protein>
<keyword evidence="2 4" id="KW-0863">Zinc-finger</keyword>
<keyword evidence="3" id="KW-0862">Zinc</keyword>
<evidence type="ECO:0000256" key="5">
    <source>
        <dbReference type="SAM" id="MobiDB-lite"/>
    </source>
</evidence>
<name>A0A7M5XLJ2_9CNID</name>
<keyword evidence="8" id="KW-1185">Reference proteome</keyword>
<feature type="region of interest" description="Disordered" evidence="5">
    <location>
        <begin position="1359"/>
        <end position="1403"/>
    </location>
</feature>